<name>A0ABS8HUC5_9FIRM</name>
<dbReference type="Gene3D" id="2.30.110.10">
    <property type="entry name" value="Electron Transport, Fmn-binding Protein, Chain A"/>
    <property type="match status" value="1"/>
</dbReference>
<dbReference type="EMBL" id="JAJHJB010000009">
    <property type="protein sequence ID" value="MCC5465489.1"/>
    <property type="molecule type" value="Genomic_DNA"/>
</dbReference>
<dbReference type="InterPro" id="IPR012349">
    <property type="entry name" value="Split_barrel_FMN-bd"/>
</dbReference>
<dbReference type="PANTHER" id="PTHR34071">
    <property type="entry name" value="5-NITROIMIDAZOLE ANTIBIOTICS RESISTANCE PROTEIN, NIMA-FAMILY-RELATED PROTEIN-RELATED"/>
    <property type="match status" value="1"/>
</dbReference>
<reference evidence="1" key="1">
    <citation type="submission" date="2021-11" db="EMBL/GenBank/DDBJ databases">
        <title>Description of a new species Pelosinus isolated from the bottom sediments of Lake Baikal.</title>
        <authorList>
            <person name="Zakharyuk A."/>
        </authorList>
    </citation>
    <scope>NUCLEOTIDE SEQUENCE</scope>
    <source>
        <strain evidence="1">Bkl1</strain>
    </source>
</reference>
<dbReference type="SUPFAM" id="SSF50475">
    <property type="entry name" value="FMN-binding split barrel"/>
    <property type="match status" value="1"/>
</dbReference>
<dbReference type="PANTHER" id="PTHR34071:SF2">
    <property type="entry name" value="FLAVIN-NUCLEOTIDE-BINDING PROTEIN"/>
    <property type="match status" value="1"/>
</dbReference>
<dbReference type="InterPro" id="IPR024747">
    <property type="entry name" value="Pyridox_Oxase-rel"/>
</dbReference>
<organism evidence="1 2">
    <name type="scientific">Pelosinus baikalensis</name>
    <dbReference type="NCBI Taxonomy" id="2892015"/>
    <lineage>
        <taxon>Bacteria</taxon>
        <taxon>Bacillati</taxon>
        <taxon>Bacillota</taxon>
        <taxon>Negativicutes</taxon>
        <taxon>Selenomonadales</taxon>
        <taxon>Sporomusaceae</taxon>
        <taxon>Pelosinus</taxon>
    </lineage>
</organism>
<dbReference type="Pfam" id="PF12900">
    <property type="entry name" value="Pyridox_ox_2"/>
    <property type="match status" value="1"/>
</dbReference>
<sequence length="153" mass="17344">MRSIRDIHKQVTHDEAMEMLGQGEYGVLSTMDKDGYPYGLPLHYIILDDAIYLHCDLEGHILDNLSYNDKVCFTVVGYTQVLPSSFTANYESVIVFGKGTLVEGSEKINMLKGLVRKFSPEYYDKGLKVIDAFKDKCSVIRIDVEHITGKKRS</sequence>
<evidence type="ECO:0000313" key="1">
    <source>
        <dbReference type="EMBL" id="MCC5465489.1"/>
    </source>
</evidence>
<protein>
    <submittedName>
        <fullName evidence="1">Pyridoxamine 5'-phosphate oxidase family protein</fullName>
    </submittedName>
</protein>
<keyword evidence="2" id="KW-1185">Reference proteome</keyword>
<comment type="caution">
    <text evidence="1">The sequence shown here is derived from an EMBL/GenBank/DDBJ whole genome shotgun (WGS) entry which is preliminary data.</text>
</comment>
<evidence type="ECO:0000313" key="2">
    <source>
        <dbReference type="Proteomes" id="UP001165492"/>
    </source>
</evidence>
<accession>A0ABS8HUC5</accession>
<dbReference type="Proteomes" id="UP001165492">
    <property type="component" value="Unassembled WGS sequence"/>
</dbReference>
<proteinExistence type="predicted"/>
<dbReference type="RefSeq" id="WP_229534732.1">
    <property type="nucleotide sequence ID" value="NZ_JAJHJB010000009.1"/>
</dbReference>
<gene>
    <name evidence="1" type="ORF">LMF89_08955</name>
</gene>